<accession>A0ABS0ILC0</accession>
<protein>
    <submittedName>
        <fullName evidence="1">DUF2490 domain-containing protein</fullName>
    </submittedName>
</protein>
<sequence>MKHLFSSFILALLTGTAQGQGGGGGAPVGWMKLSADLPLRGRWSMYSEVETRQSNAQLTAQQLGRLGFRLNVSPNFSLTTGYVLAANECRASGDESTTPEHRLYQEVAVNDATGAIRAGHRLRAEERWLRATPEAAFRFAPRLRYQLRLVLPLRAGGTLPIGGVFLVVGNEVFAGLGRREGRSFLEENRASAGLGYRVSRHATVEMAYLHQTQAAGSAGASLARNAVQVSVAVARPNHLALVRR</sequence>
<dbReference type="EMBL" id="JADQDQ010000009">
    <property type="protein sequence ID" value="MBF9239151.1"/>
    <property type="molecule type" value="Genomic_DNA"/>
</dbReference>
<organism evidence="1 2">
    <name type="scientific">Hymenobacter jeongseonensis</name>
    <dbReference type="NCBI Taxonomy" id="2791027"/>
    <lineage>
        <taxon>Bacteria</taxon>
        <taxon>Pseudomonadati</taxon>
        <taxon>Bacteroidota</taxon>
        <taxon>Cytophagia</taxon>
        <taxon>Cytophagales</taxon>
        <taxon>Hymenobacteraceae</taxon>
        <taxon>Hymenobacter</taxon>
    </lineage>
</organism>
<name>A0ABS0ILC0_9BACT</name>
<dbReference type="InterPro" id="IPR019619">
    <property type="entry name" value="DUF2490"/>
</dbReference>
<dbReference type="Pfam" id="PF10677">
    <property type="entry name" value="DUF2490"/>
    <property type="match status" value="1"/>
</dbReference>
<evidence type="ECO:0000313" key="1">
    <source>
        <dbReference type="EMBL" id="MBF9239151.1"/>
    </source>
</evidence>
<proteinExistence type="predicted"/>
<gene>
    <name evidence="1" type="ORF">I2I05_17235</name>
</gene>
<dbReference type="RefSeq" id="WP_196283497.1">
    <property type="nucleotide sequence ID" value="NZ_JADQDQ010000009.1"/>
</dbReference>
<dbReference type="Proteomes" id="UP000597617">
    <property type="component" value="Unassembled WGS sequence"/>
</dbReference>
<evidence type="ECO:0000313" key="2">
    <source>
        <dbReference type="Proteomes" id="UP000597617"/>
    </source>
</evidence>
<reference evidence="1 2" key="1">
    <citation type="submission" date="2020-11" db="EMBL/GenBank/DDBJ databases">
        <authorList>
            <person name="Kim M.K."/>
        </authorList>
    </citation>
    <scope>NUCLEOTIDE SEQUENCE [LARGE SCALE GENOMIC DNA]</scope>
    <source>
        <strain evidence="1 2">BT683</strain>
    </source>
</reference>
<keyword evidence="2" id="KW-1185">Reference proteome</keyword>
<comment type="caution">
    <text evidence="1">The sequence shown here is derived from an EMBL/GenBank/DDBJ whole genome shotgun (WGS) entry which is preliminary data.</text>
</comment>